<protein>
    <submittedName>
        <fullName evidence="4">Glycoside hydrolase family 2</fullName>
    </submittedName>
</protein>
<dbReference type="Gene3D" id="2.60.120.260">
    <property type="entry name" value="Galactose-binding domain-like"/>
    <property type="match status" value="1"/>
</dbReference>
<reference evidence="4 5" key="1">
    <citation type="submission" date="2019-10" db="EMBL/GenBank/DDBJ databases">
        <title>Rudanella paleaurantiibacter sp. nov., isolated from sludge.</title>
        <authorList>
            <person name="Xu S.Q."/>
        </authorList>
    </citation>
    <scope>NUCLEOTIDE SEQUENCE [LARGE SCALE GENOMIC DNA]</scope>
    <source>
        <strain evidence="4 5">HX-22-17</strain>
    </source>
</reference>
<dbReference type="NCBIfam" id="NF045579">
    <property type="entry name" value="rhamnoside_JR"/>
    <property type="match status" value="1"/>
</dbReference>
<dbReference type="SUPFAM" id="SSF49785">
    <property type="entry name" value="Galactose-binding domain-like"/>
    <property type="match status" value="1"/>
</dbReference>
<dbReference type="CDD" id="cd03143">
    <property type="entry name" value="A4_beta-galactosidase_middle_domain"/>
    <property type="match status" value="1"/>
</dbReference>
<name>A0A7J5TV63_9BACT</name>
<proteinExistence type="predicted"/>
<evidence type="ECO:0000256" key="2">
    <source>
        <dbReference type="ARBA" id="ARBA00022801"/>
    </source>
</evidence>
<gene>
    <name evidence="4" type="ORF">F5984_24065</name>
</gene>
<keyword evidence="2 4" id="KW-0378">Hydrolase</keyword>
<evidence type="ECO:0000259" key="3">
    <source>
        <dbReference type="Pfam" id="PF22666"/>
    </source>
</evidence>
<feature type="domain" description="Beta-mannosidase-like galactose-binding" evidence="3">
    <location>
        <begin position="974"/>
        <end position="1045"/>
    </location>
</feature>
<evidence type="ECO:0000256" key="1">
    <source>
        <dbReference type="ARBA" id="ARBA00022729"/>
    </source>
</evidence>
<accession>A0A7J5TV63</accession>
<evidence type="ECO:0000313" key="4">
    <source>
        <dbReference type="EMBL" id="KAB7726704.1"/>
    </source>
</evidence>
<organism evidence="4 5">
    <name type="scientific">Rudanella paleaurantiibacter</name>
    <dbReference type="NCBI Taxonomy" id="2614655"/>
    <lineage>
        <taxon>Bacteria</taxon>
        <taxon>Pseudomonadati</taxon>
        <taxon>Bacteroidota</taxon>
        <taxon>Cytophagia</taxon>
        <taxon>Cytophagales</taxon>
        <taxon>Cytophagaceae</taxon>
        <taxon>Rudanella</taxon>
    </lineage>
</organism>
<keyword evidence="5" id="KW-1185">Reference proteome</keyword>
<dbReference type="PANTHER" id="PTHR43817:SF1">
    <property type="entry name" value="HYDROLASE, FAMILY 43, PUTATIVE (AFU_ORTHOLOGUE AFUA_3G01660)-RELATED"/>
    <property type="match status" value="1"/>
</dbReference>
<dbReference type="Proteomes" id="UP000488299">
    <property type="component" value="Unassembled WGS sequence"/>
</dbReference>
<evidence type="ECO:0000313" key="5">
    <source>
        <dbReference type="Proteomes" id="UP000488299"/>
    </source>
</evidence>
<dbReference type="EMBL" id="WELI01000014">
    <property type="protein sequence ID" value="KAB7726704.1"/>
    <property type="molecule type" value="Genomic_DNA"/>
</dbReference>
<dbReference type="Pfam" id="PF22666">
    <property type="entry name" value="Glyco_hydro_2_N2"/>
    <property type="match status" value="1"/>
</dbReference>
<dbReference type="AlphaFoldDB" id="A0A7J5TV63"/>
<dbReference type="InterPro" id="IPR008979">
    <property type="entry name" value="Galactose-bd-like_sf"/>
</dbReference>
<dbReference type="Pfam" id="PF17132">
    <property type="entry name" value="Glyco_hydro_106"/>
    <property type="match status" value="1"/>
</dbReference>
<dbReference type="RefSeq" id="WP_152126777.1">
    <property type="nucleotide sequence ID" value="NZ_WELI01000014.1"/>
</dbReference>
<keyword evidence="1" id="KW-0732">Signal</keyword>
<dbReference type="InterPro" id="IPR054593">
    <property type="entry name" value="Beta-mannosidase-like_N2"/>
</dbReference>
<comment type="caution">
    <text evidence="4">The sequence shown here is derived from an EMBL/GenBank/DDBJ whole genome shotgun (WGS) entry which is preliminary data.</text>
</comment>
<sequence length="1107" mass="121201">MKHLTLKRIALFGIGLLSIATISLTQKPPTSAFDALEKGFQTPPDSVKPSVYWYWLSDNISKEGVTRDLEAMAEIGIGRAFIGNIGLDKNETPYGTVKLFSDEWWDVTKQAIKTGSRVGVDIGLFNSPGWSQSGGPWIKPTQTMRYLTTSEVRVKGPMRYAQKLPTVVADFQDVSLLAFPAPENDADDLMSYQPTVTAAGVTDAANLVDGKPETEATFPDNSSLTIDISLAKPITARSLVLMPAKKRFRADCQLQVSEGGAYRTIKTVELNRSNPELNVGFMPYGPVAVSLPATKGDKFRLVLTGMSKKGGLADIQLSAAPRLDRYVEKQLAKMFQTPLPLWNEYQWQTQSEPDSRAFTIDPAKVINLSKSLSADGTLTWQVPAGNWVVVRFSMVPTGVINAPATPEGRGPEVDKMSRAAVDAHFNDFIGAILNRIPNADRTALKWVVADSYETGSQNWTDGMAADFKKRYGYDPTPWLPVLTGRIVGSATQSDRFLWDVRRLVADRVAYQYVGGLREVSNRNGLKLWLENYGHWGFPGEFLQYGGQSDEVGGEFWNEGELGSIECRAASSAAHIYGKTKVAAESFTSAGLGYQRYPALLKKRGDWSFTEGINNTLLHVFITQPYADKVPGVNAGFGTEFNRNNTWFGQSKAFVDYLRRCMFMLQQGKPVNDVVYFIGEDAPKMTGIRNPELPQGYSYDYINAEVLNTRTAVRDGRLVLPDGMSYRLLVLPQLETMRPELLRKIRDLVAQGAAVLGPAPKRSPSLQNYPAADAEVRKLATELWGKVDGKTLKSAKFGKGMVLMGMDMQTALNQLSVLPDVKLAPQPTATPTVLYAHRTTPDGDLYFLTNQTDQPISLSPAFRISGKQPECWDPVTGAIRSLPAFTATGGSTTVPLKLEPFQSCFVVFRNLISQPSAVAGTGNFPAPTVLTQVNGPWTVTFDAGKRGPAKPVAFATLTDWSKHANDSIRHYAGTALYHSTFTAEKPTKGERVYLNLGAVSVMARVKLNGTDVGTAWTAPWQVDITPALKTGPNTLDIEVVNTWVNRLIGDSKLPVSERKTWSNVNIYKPDSKLVTSGLMGPVTVQAVNFSGSKTVEATRPTGSGSTKN</sequence>
<dbReference type="GO" id="GO:0004553">
    <property type="term" value="F:hydrolase activity, hydrolyzing O-glycosyl compounds"/>
    <property type="evidence" value="ECO:0007669"/>
    <property type="project" value="UniProtKB-ARBA"/>
</dbReference>
<dbReference type="PANTHER" id="PTHR43817">
    <property type="entry name" value="GLYCOSYL HYDROLASE"/>
    <property type="match status" value="1"/>
</dbReference>